<accession>A0A0F9AI06</accession>
<feature type="domain" description="Phage terminase large subunit GpA ATPase" evidence="1">
    <location>
        <begin position="22"/>
        <end position="221"/>
    </location>
</feature>
<dbReference type="EMBL" id="LAZR01042637">
    <property type="protein sequence ID" value="KKL09045.1"/>
    <property type="molecule type" value="Genomic_DNA"/>
</dbReference>
<feature type="non-terminal residue" evidence="2">
    <location>
        <position position="475"/>
    </location>
</feature>
<organism evidence="2">
    <name type="scientific">marine sediment metagenome</name>
    <dbReference type="NCBI Taxonomy" id="412755"/>
    <lineage>
        <taxon>unclassified sequences</taxon>
        <taxon>metagenomes</taxon>
        <taxon>ecological metagenomes</taxon>
    </lineage>
</organism>
<dbReference type="AlphaFoldDB" id="A0A0F9AI06"/>
<dbReference type="GO" id="GO:0004519">
    <property type="term" value="F:endonuclease activity"/>
    <property type="evidence" value="ECO:0007669"/>
    <property type="project" value="InterPro"/>
</dbReference>
<sequence>IVFTLEDMEYLFDIIRCDKKVVNCKKGSQMCLTTAFFIDSVHACKYRRYDQNIMYMMPTVTAVERLSKVSFDPIFQYNPWIMNKGDTNTTMCREINGRSIVMVGAQPKKVGGSGTKDTDNLRSIPCDDIKRDEIDLMDSDMVFMSKQRLFRSKFGRISNFGSPTYPGYGIDKLYDESDQRKWQIKCGGCGKYTCLAETFPNCIIQHEAKWFRSCIHCHKEIFVRDGHWVSEFPDRREAGFWVSGLLSPLANLDDYMYDYNKIEGSQMSEFMRSRLGIATTESENQLDEVTILSRCTNDANQMVSAGETVMGVDIGKKIHVVIGIRTGREAYDIIHVSRLNDLVELHDVALKMNVHNAVIDSGPHDFGVIEFQKAEPYTIYLCQYSEQMPGKPKYNSKEGIVKVNRNEWCDKVHSTFSQNRVRIPRESIEINQFAREMTRTAKTIIENPETGLIKPRWIKLGADHYYHASLYFLLA</sequence>
<comment type="caution">
    <text evidence="2">The sequence shown here is derived from an EMBL/GenBank/DDBJ whole genome shotgun (WGS) entry which is preliminary data.</text>
</comment>
<name>A0A0F9AI06_9ZZZZ</name>
<dbReference type="GO" id="GO:0016887">
    <property type="term" value="F:ATP hydrolysis activity"/>
    <property type="evidence" value="ECO:0007669"/>
    <property type="project" value="InterPro"/>
</dbReference>
<protein>
    <recommendedName>
        <fullName evidence="1">Phage terminase large subunit GpA ATPase domain-containing protein</fullName>
    </recommendedName>
</protein>
<reference evidence="2" key="1">
    <citation type="journal article" date="2015" name="Nature">
        <title>Complex archaea that bridge the gap between prokaryotes and eukaryotes.</title>
        <authorList>
            <person name="Spang A."/>
            <person name="Saw J.H."/>
            <person name="Jorgensen S.L."/>
            <person name="Zaremba-Niedzwiedzka K."/>
            <person name="Martijn J."/>
            <person name="Lind A.E."/>
            <person name="van Eijk R."/>
            <person name="Schleper C."/>
            <person name="Guy L."/>
            <person name="Ettema T.J."/>
        </authorList>
    </citation>
    <scope>NUCLEOTIDE SEQUENCE</scope>
</reference>
<feature type="non-terminal residue" evidence="2">
    <location>
        <position position="1"/>
    </location>
</feature>
<proteinExistence type="predicted"/>
<dbReference type="Pfam" id="PF05876">
    <property type="entry name" value="GpA_ATPase"/>
    <property type="match status" value="1"/>
</dbReference>
<evidence type="ECO:0000259" key="1">
    <source>
        <dbReference type="Pfam" id="PF05876"/>
    </source>
</evidence>
<dbReference type="InterPro" id="IPR046453">
    <property type="entry name" value="GpA_ATPase"/>
</dbReference>
<evidence type="ECO:0000313" key="2">
    <source>
        <dbReference type="EMBL" id="KKL09045.1"/>
    </source>
</evidence>
<gene>
    <name evidence="2" type="ORF">LCGC14_2569790</name>
</gene>